<dbReference type="OrthoDB" id="1164111at2759"/>
<comment type="similarity">
    <text evidence="4">Belongs to the CAF1 family.</text>
</comment>
<dbReference type="InterPro" id="IPR006941">
    <property type="entry name" value="RNase_CAF1"/>
</dbReference>
<dbReference type="GO" id="GO:0003723">
    <property type="term" value="F:RNA binding"/>
    <property type="evidence" value="ECO:0007669"/>
    <property type="project" value="UniProtKB-KW"/>
</dbReference>
<dbReference type="Pfam" id="PF04857">
    <property type="entry name" value="CAF1"/>
    <property type="match status" value="2"/>
</dbReference>
<evidence type="ECO:0000313" key="16">
    <source>
        <dbReference type="EMBL" id="CBK22035.2"/>
    </source>
</evidence>
<evidence type="ECO:0000256" key="11">
    <source>
        <dbReference type="ARBA" id="ARBA00022884"/>
    </source>
</evidence>
<evidence type="ECO:0000256" key="2">
    <source>
        <dbReference type="ARBA" id="ARBA00004123"/>
    </source>
</evidence>
<keyword evidence="9" id="KW-0378">Hydrolase</keyword>
<keyword evidence="11" id="KW-0694">RNA-binding</keyword>
<dbReference type="GO" id="GO:0046872">
    <property type="term" value="F:metal ion binding"/>
    <property type="evidence" value="ECO:0007669"/>
    <property type="project" value="UniProtKB-KW"/>
</dbReference>
<dbReference type="PANTHER" id="PTHR10797">
    <property type="entry name" value="CCR4-NOT TRANSCRIPTION COMPLEX SUBUNIT"/>
    <property type="match status" value="1"/>
</dbReference>
<dbReference type="EC" id="3.1.13.4" evidence="5"/>
<dbReference type="OMA" id="RTPNCAS"/>
<evidence type="ECO:0000256" key="5">
    <source>
        <dbReference type="ARBA" id="ARBA00012161"/>
    </source>
</evidence>
<dbReference type="EMBL" id="FN668646">
    <property type="protein sequence ID" value="CBK22035.2"/>
    <property type="molecule type" value="Genomic_DNA"/>
</dbReference>
<evidence type="ECO:0000256" key="3">
    <source>
        <dbReference type="ARBA" id="ARBA00004496"/>
    </source>
</evidence>
<evidence type="ECO:0000256" key="8">
    <source>
        <dbReference type="ARBA" id="ARBA00022723"/>
    </source>
</evidence>
<proteinExistence type="inferred from homology"/>
<dbReference type="GeneID" id="24919317"/>
<feature type="region of interest" description="Disordered" evidence="15">
    <location>
        <begin position="1"/>
        <end position="24"/>
    </location>
</feature>
<dbReference type="Gene3D" id="3.30.420.10">
    <property type="entry name" value="Ribonuclease H-like superfamily/Ribonuclease H"/>
    <property type="match status" value="1"/>
</dbReference>
<dbReference type="InterPro" id="IPR036397">
    <property type="entry name" value="RNaseH_sf"/>
</dbReference>
<evidence type="ECO:0000313" key="17">
    <source>
        <dbReference type="Proteomes" id="UP000008312"/>
    </source>
</evidence>
<dbReference type="AlphaFoldDB" id="D8M1U6"/>
<dbReference type="SUPFAM" id="SSF53098">
    <property type="entry name" value="Ribonuclease H-like"/>
    <property type="match status" value="1"/>
</dbReference>
<keyword evidence="12" id="KW-0805">Transcription regulation</keyword>
<evidence type="ECO:0000256" key="7">
    <source>
        <dbReference type="ARBA" id="ARBA00022722"/>
    </source>
</evidence>
<evidence type="ECO:0000256" key="9">
    <source>
        <dbReference type="ARBA" id="ARBA00022801"/>
    </source>
</evidence>
<name>D8M1U6_BLAHO</name>
<protein>
    <recommendedName>
        <fullName evidence="5">poly(A)-specific ribonuclease</fullName>
        <ecNumber evidence="5">3.1.13.4</ecNumber>
    </recommendedName>
</protein>
<dbReference type="GO" id="GO:0004535">
    <property type="term" value="F:poly(A)-specific ribonuclease activity"/>
    <property type="evidence" value="ECO:0007669"/>
    <property type="project" value="UniProtKB-EC"/>
</dbReference>
<keyword evidence="8" id="KW-0479">Metal-binding</keyword>
<evidence type="ECO:0000256" key="13">
    <source>
        <dbReference type="ARBA" id="ARBA00023163"/>
    </source>
</evidence>
<dbReference type="InterPro" id="IPR012337">
    <property type="entry name" value="RNaseH-like_sf"/>
</dbReference>
<dbReference type="GO" id="GO:0030014">
    <property type="term" value="C:CCR4-NOT complex"/>
    <property type="evidence" value="ECO:0007669"/>
    <property type="project" value="InterPro"/>
</dbReference>
<keyword evidence="7" id="KW-0540">Nuclease</keyword>
<sequence>MESSCRALNSGLTSDSRRLAPTANPQKHEIREVWCYNLDKEMNQIMIAATKYPVIGMDTEFPGICFCSKDLQRKLSDYSIIRENVNQLKLIQLGITFCTSDGKVAEDVPSWQFNFRFSLTEDVCNSESIDLLQKAGINFDAHAKNGVNPRRFGELFTMSGLVLSPSMTWVVFHGVYDFAYLLHILTGCDLPETQKEFLSILRVYFPHFYDVKMMLTMCPEYTGGLNHVAELLHVTRDGTAHQSGSDSKVTVETFFRLRTLGFQDNSDAKFDGVLFETNAAGM</sequence>
<evidence type="ECO:0000256" key="15">
    <source>
        <dbReference type="SAM" id="MobiDB-lite"/>
    </source>
</evidence>
<comment type="subcellular location">
    <subcellularLocation>
        <location evidence="3">Cytoplasm</location>
    </subcellularLocation>
    <subcellularLocation>
        <location evidence="2">Nucleus</location>
    </subcellularLocation>
</comment>
<dbReference type="Proteomes" id="UP000008312">
    <property type="component" value="Unassembled WGS sequence"/>
</dbReference>
<dbReference type="InParanoid" id="D8M1U6"/>
<evidence type="ECO:0000256" key="4">
    <source>
        <dbReference type="ARBA" id="ARBA00008372"/>
    </source>
</evidence>
<accession>D8M1U6</accession>
<feature type="compositionally biased region" description="Polar residues" evidence="15">
    <location>
        <begin position="1"/>
        <end position="14"/>
    </location>
</feature>
<keyword evidence="13" id="KW-0804">Transcription</keyword>
<dbReference type="RefSeq" id="XP_012896083.1">
    <property type="nucleotide sequence ID" value="XM_013040629.1"/>
</dbReference>
<keyword evidence="14" id="KW-0539">Nucleus</keyword>
<dbReference type="GO" id="GO:0005634">
    <property type="term" value="C:nucleus"/>
    <property type="evidence" value="ECO:0007669"/>
    <property type="project" value="UniProtKB-SubCell"/>
</dbReference>
<reference evidence="16" key="1">
    <citation type="submission" date="2010-02" db="EMBL/GenBank/DDBJ databases">
        <title>Sequencing and annotation of the Blastocystis hominis genome.</title>
        <authorList>
            <person name="Wincker P."/>
        </authorList>
    </citation>
    <scope>NUCLEOTIDE SEQUENCE</scope>
    <source>
        <strain evidence="16">Singapore isolate B</strain>
    </source>
</reference>
<keyword evidence="10" id="KW-0269">Exonuclease</keyword>
<evidence type="ECO:0000256" key="10">
    <source>
        <dbReference type="ARBA" id="ARBA00022839"/>
    </source>
</evidence>
<dbReference type="GO" id="GO:0005737">
    <property type="term" value="C:cytoplasm"/>
    <property type="evidence" value="ECO:0007669"/>
    <property type="project" value="UniProtKB-SubCell"/>
</dbReference>
<gene>
    <name evidence="16" type="ORF">GSBLH_T00002110001</name>
</gene>
<evidence type="ECO:0000256" key="6">
    <source>
        <dbReference type="ARBA" id="ARBA00022490"/>
    </source>
</evidence>
<dbReference type="InterPro" id="IPR039637">
    <property type="entry name" value="CNOT7/CNOT8/Pop2"/>
</dbReference>
<evidence type="ECO:0000256" key="1">
    <source>
        <dbReference type="ARBA" id="ARBA00001663"/>
    </source>
</evidence>
<keyword evidence="6" id="KW-0963">Cytoplasm</keyword>
<keyword evidence="17" id="KW-1185">Reference proteome</keyword>
<comment type="catalytic activity">
    <reaction evidence="1">
        <text>Exonucleolytic cleavage of poly(A) to 5'-AMP.</text>
        <dbReference type="EC" id="3.1.13.4"/>
    </reaction>
</comment>
<organism evidence="16">
    <name type="scientific">Blastocystis hominis</name>
    <dbReference type="NCBI Taxonomy" id="12968"/>
    <lineage>
        <taxon>Eukaryota</taxon>
        <taxon>Sar</taxon>
        <taxon>Stramenopiles</taxon>
        <taxon>Bigyra</taxon>
        <taxon>Opalozoa</taxon>
        <taxon>Opalinata</taxon>
        <taxon>Blastocystidae</taxon>
        <taxon>Blastocystis</taxon>
    </lineage>
</organism>
<evidence type="ECO:0000256" key="14">
    <source>
        <dbReference type="ARBA" id="ARBA00023242"/>
    </source>
</evidence>
<evidence type="ECO:0000256" key="12">
    <source>
        <dbReference type="ARBA" id="ARBA00023015"/>
    </source>
</evidence>